<accession>A0A0A9H4Z7</accession>
<dbReference type="EMBL" id="GBRH01167970">
    <property type="protein sequence ID" value="JAE29926.1"/>
    <property type="molecule type" value="Transcribed_RNA"/>
</dbReference>
<organism evidence="1">
    <name type="scientific">Arundo donax</name>
    <name type="common">Giant reed</name>
    <name type="synonym">Donax arundinaceus</name>
    <dbReference type="NCBI Taxonomy" id="35708"/>
    <lineage>
        <taxon>Eukaryota</taxon>
        <taxon>Viridiplantae</taxon>
        <taxon>Streptophyta</taxon>
        <taxon>Embryophyta</taxon>
        <taxon>Tracheophyta</taxon>
        <taxon>Spermatophyta</taxon>
        <taxon>Magnoliopsida</taxon>
        <taxon>Liliopsida</taxon>
        <taxon>Poales</taxon>
        <taxon>Poaceae</taxon>
        <taxon>PACMAD clade</taxon>
        <taxon>Arundinoideae</taxon>
        <taxon>Arundineae</taxon>
        <taxon>Arundo</taxon>
    </lineage>
</organism>
<name>A0A0A9H4Z7_ARUDO</name>
<dbReference type="AlphaFoldDB" id="A0A0A9H4Z7"/>
<sequence length="33" mass="3874">MCIIQLRAAAIVQNRSVTRNYNARTKFRLRVIP</sequence>
<protein>
    <submittedName>
        <fullName evidence="1">Uncharacterized protein</fullName>
    </submittedName>
</protein>
<proteinExistence type="predicted"/>
<reference evidence="1" key="1">
    <citation type="submission" date="2014-09" db="EMBL/GenBank/DDBJ databases">
        <authorList>
            <person name="Magalhaes I.L.F."/>
            <person name="Oliveira U."/>
            <person name="Santos F.R."/>
            <person name="Vidigal T.H.D.A."/>
            <person name="Brescovit A.D."/>
            <person name="Santos A.J."/>
        </authorList>
    </citation>
    <scope>NUCLEOTIDE SEQUENCE</scope>
    <source>
        <tissue evidence="1">Shoot tissue taken approximately 20 cm above the soil surface</tissue>
    </source>
</reference>
<reference evidence="1" key="2">
    <citation type="journal article" date="2015" name="Data Brief">
        <title>Shoot transcriptome of the giant reed, Arundo donax.</title>
        <authorList>
            <person name="Barrero R.A."/>
            <person name="Guerrero F.D."/>
            <person name="Moolhuijzen P."/>
            <person name="Goolsby J.A."/>
            <person name="Tidwell J."/>
            <person name="Bellgard S.E."/>
            <person name="Bellgard M.I."/>
        </authorList>
    </citation>
    <scope>NUCLEOTIDE SEQUENCE</scope>
    <source>
        <tissue evidence="1">Shoot tissue taken approximately 20 cm above the soil surface</tissue>
    </source>
</reference>
<evidence type="ECO:0000313" key="1">
    <source>
        <dbReference type="EMBL" id="JAE29926.1"/>
    </source>
</evidence>